<reference evidence="1 2" key="1">
    <citation type="journal article" date="2021" name="Front. Genet.">
        <title>Chromosome-Level Genome Assembly Reveals Significant Gene Expansion in the Toll and IMD Signaling Pathways of Dendrolimus kikuchii.</title>
        <authorList>
            <person name="Zhou J."/>
            <person name="Wu P."/>
            <person name="Xiong Z."/>
            <person name="Liu N."/>
            <person name="Zhao N."/>
            <person name="Ji M."/>
            <person name="Qiu Y."/>
            <person name="Yang B."/>
        </authorList>
    </citation>
    <scope>NUCLEOTIDE SEQUENCE [LARGE SCALE GENOMIC DNA]</scope>
    <source>
        <strain evidence="1">Ann1</strain>
    </source>
</reference>
<gene>
    <name evidence="1" type="ORF">K1T71_007927</name>
</gene>
<keyword evidence="2" id="KW-1185">Reference proteome</keyword>
<organism evidence="1 2">
    <name type="scientific">Dendrolimus kikuchii</name>
    <dbReference type="NCBI Taxonomy" id="765133"/>
    <lineage>
        <taxon>Eukaryota</taxon>
        <taxon>Metazoa</taxon>
        <taxon>Ecdysozoa</taxon>
        <taxon>Arthropoda</taxon>
        <taxon>Hexapoda</taxon>
        <taxon>Insecta</taxon>
        <taxon>Pterygota</taxon>
        <taxon>Neoptera</taxon>
        <taxon>Endopterygota</taxon>
        <taxon>Lepidoptera</taxon>
        <taxon>Glossata</taxon>
        <taxon>Ditrysia</taxon>
        <taxon>Bombycoidea</taxon>
        <taxon>Lasiocampidae</taxon>
        <taxon>Dendrolimus</taxon>
    </lineage>
</organism>
<name>A0ACC1CYM0_9NEOP</name>
<protein>
    <submittedName>
        <fullName evidence="1">Uncharacterized protein</fullName>
    </submittedName>
</protein>
<evidence type="ECO:0000313" key="1">
    <source>
        <dbReference type="EMBL" id="KAJ0176748.1"/>
    </source>
</evidence>
<dbReference type="Proteomes" id="UP000824533">
    <property type="component" value="Linkage Group LG13"/>
</dbReference>
<proteinExistence type="predicted"/>
<accession>A0ACC1CYM0</accession>
<evidence type="ECO:0000313" key="2">
    <source>
        <dbReference type="Proteomes" id="UP000824533"/>
    </source>
</evidence>
<dbReference type="EMBL" id="CM034399">
    <property type="protein sequence ID" value="KAJ0176748.1"/>
    <property type="molecule type" value="Genomic_DNA"/>
</dbReference>
<sequence>MCTTSKKKVVKTQTNLFNTAHLINTMEVYKDYENADTVSLDTLALEELLQEERTREISRLNSLSKKVCYLHTDIIYYRNTKSKIGSACYDTWRTLIKKIGGTPNCWRYLGYILGVTQDDLNYIMNSVKDDQADMVLKVFRQNEKATLDKILEALVKMERYDILKAIEDPLLIISQHFNKDDSGYHSGSKNTGHREIITLKNLANDLPPALNKNIVPNNPKKPNDKSLQPSTTKNEKALNETPILFLTYAQDGLPTAINIQEYVGNWLEIEGVKVITLNNKREEIYQNPEKYIRDYFEKADFVVPIITSGYLEQIKSHQPNVPNTSENLDHKYVNFIYNLIVNHYIHATGCLNRKVRSVLPQNANVDVIRSITMYPDLLPWTYETSFDEQFQSFLKKMYL</sequence>
<comment type="caution">
    <text evidence="1">The sequence shown here is derived from an EMBL/GenBank/DDBJ whole genome shotgun (WGS) entry which is preliminary data.</text>
</comment>